<dbReference type="EMBL" id="JASAOG010000440">
    <property type="protein sequence ID" value="KAK0039533.1"/>
    <property type="molecule type" value="Genomic_DNA"/>
</dbReference>
<sequence length="310" mass="34945">MTRKLSKYEENRLSAEENINEAVVTNTDKTRSINALIRIGEVGAIGRLANNLTAQTIRALQIVRDNKDFESLGFKRFDNFLDESPVSPMSYRQFIDREKLLAQEGDFLFDLLNDLRLSHKQRRLLGAGNVQVDEEKGTVIVTASVGGVAEAVKTEEIDLQDRARLLQTLSALADQNSTLNETNIKQRQKIERGEKDVDDLKRKLDEAKSKPGERSIEQLHFDNFIRVVNSIDAMAATIKEFNPEDKAKHQEVYLDAIDGAILRLRAAYNKDAAPVSKRHKKVSAEKSEEVEDFADLAASMNDDELANLME</sequence>
<keyword evidence="1" id="KW-0175">Coiled coil</keyword>
<name>A0AAD8APQ0_BIOPF</name>
<dbReference type="AlphaFoldDB" id="A0AAD8APQ0"/>
<reference evidence="2" key="1">
    <citation type="journal article" date="2023" name="PLoS Negl. Trop. Dis.">
        <title>A genome sequence for Biomphalaria pfeifferi, the major vector snail for the human-infecting parasite Schistosoma mansoni.</title>
        <authorList>
            <person name="Bu L."/>
            <person name="Lu L."/>
            <person name="Laidemitt M.R."/>
            <person name="Zhang S.M."/>
            <person name="Mutuku M."/>
            <person name="Mkoji G."/>
            <person name="Steinauer M."/>
            <person name="Loker E.S."/>
        </authorList>
    </citation>
    <scope>NUCLEOTIDE SEQUENCE</scope>
    <source>
        <strain evidence="2">KasaAsao</strain>
    </source>
</reference>
<gene>
    <name evidence="2" type="ORF">Bpfe_031018</name>
</gene>
<dbReference type="Proteomes" id="UP001233172">
    <property type="component" value="Unassembled WGS sequence"/>
</dbReference>
<comment type="caution">
    <text evidence="2">The sequence shown here is derived from an EMBL/GenBank/DDBJ whole genome shotgun (WGS) entry which is preliminary data.</text>
</comment>
<evidence type="ECO:0000256" key="1">
    <source>
        <dbReference type="SAM" id="Coils"/>
    </source>
</evidence>
<proteinExistence type="predicted"/>
<keyword evidence="3" id="KW-1185">Reference proteome</keyword>
<protein>
    <submittedName>
        <fullName evidence="2">Uncharacterized protein</fullName>
    </submittedName>
</protein>
<feature type="coiled-coil region" evidence="1">
    <location>
        <begin position="183"/>
        <end position="210"/>
    </location>
</feature>
<evidence type="ECO:0000313" key="2">
    <source>
        <dbReference type="EMBL" id="KAK0039533.1"/>
    </source>
</evidence>
<evidence type="ECO:0000313" key="3">
    <source>
        <dbReference type="Proteomes" id="UP001233172"/>
    </source>
</evidence>
<accession>A0AAD8APQ0</accession>
<organism evidence="2 3">
    <name type="scientific">Biomphalaria pfeifferi</name>
    <name type="common">Bloodfluke planorb</name>
    <name type="synonym">Freshwater snail</name>
    <dbReference type="NCBI Taxonomy" id="112525"/>
    <lineage>
        <taxon>Eukaryota</taxon>
        <taxon>Metazoa</taxon>
        <taxon>Spiralia</taxon>
        <taxon>Lophotrochozoa</taxon>
        <taxon>Mollusca</taxon>
        <taxon>Gastropoda</taxon>
        <taxon>Heterobranchia</taxon>
        <taxon>Euthyneura</taxon>
        <taxon>Panpulmonata</taxon>
        <taxon>Hygrophila</taxon>
        <taxon>Lymnaeoidea</taxon>
        <taxon>Planorbidae</taxon>
        <taxon>Biomphalaria</taxon>
    </lineage>
</organism>
<reference evidence="2" key="2">
    <citation type="submission" date="2023-04" db="EMBL/GenBank/DDBJ databases">
        <authorList>
            <person name="Bu L."/>
            <person name="Lu L."/>
            <person name="Laidemitt M.R."/>
            <person name="Zhang S.M."/>
            <person name="Mutuku M."/>
            <person name="Mkoji G."/>
            <person name="Steinauer M."/>
            <person name="Loker E.S."/>
        </authorList>
    </citation>
    <scope>NUCLEOTIDE SEQUENCE</scope>
    <source>
        <strain evidence="2">KasaAsao</strain>
        <tissue evidence="2">Whole Snail</tissue>
    </source>
</reference>